<comment type="caution">
    <text evidence="2">The sequence shown here is derived from an EMBL/GenBank/DDBJ whole genome shotgun (WGS) entry which is preliminary data.</text>
</comment>
<dbReference type="Gene3D" id="3.30.460.10">
    <property type="entry name" value="Beta Polymerase, domain 2"/>
    <property type="match status" value="1"/>
</dbReference>
<dbReference type="InterPro" id="IPR041633">
    <property type="entry name" value="Polbeta"/>
</dbReference>
<accession>X1KQF9</accession>
<dbReference type="CDD" id="cd05403">
    <property type="entry name" value="NT_KNTase_like"/>
    <property type="match status" value="1"/>
</dbReference>
<dbReference type="Pfam" id="PF18765">
    <property type="entry name" value="Polbeta"/>
    <property type="match status" value="1"/>
</dbReference>
<evidence type="ECO:0000259" key="1">
    <source>
        <dbReference type="Pfam" id="PF18765"/>
    </source>
</evidence>
<reference evidence="2" key="1">
    <citation type="journal article" date="2014" name="Front. Microbiol.">
        <title>High frequency of phylogenetically diverse reductive dehalogenase-homologous genes in deep subseafloor sedimentary metagenomes.</title>
        <authorList>
            <person name="Kawai M."/>
            <person name="Futagami T."/>
            <person name="Toyoda A."/>
            <person name="Takaki Y."/>
            <person name="Nishi S."/>
            <person name="Hori S."/>
            <person name="Arai W."/>
            <person name="Tsubouchi T."/>
            <person name="Morono Y."/>
            <person name="Uchiyama I."/>
            <person name="Ito T."/>
            <person name="Fujiyama A."/>
            <person name="Inagaki F."/>
            <person name="Takami H."/>
        </authorList>
    </citation>
    <scope>NUCLEOTIDE SEQUENCE</scope>
    <source>
        <strain evidence="2">Expedition CK06-06</strain>
    </source>
</reference>
<dbReference type="InterPro" id="IPR043519">
    <property type="entry name" value="NT_sf"/>
</dbReference>
<proteinExistence type="predicted"/>
<dbReference type="EMBL" id="BARV01006190">
    <property type="protein sequence ID" value="GAI09317.1"/>
    <property type="molecule type" value="Genomic_DNA"/>
</dbReference>
<name>X1KQF9_9ZZZZ</name>
<protein>
    <recommendedName>
        <fullName evidence="1">Polymerase beta nucleotidyltransferase domain-containing protein</fullName>
    </recommendedName>
</protein>
<evidence type="ECO:0000313" key="2">
    <source>
        <dbReference type="EMBL" id="GAI09317.1"/>
    </source>
</evidence>
<sequence length="92" mass="10304">MISEQDRATIVDIARRYGVRGVLLFGSSADPSREANDIDLAVEGIVPEEFFSFYGDLLFGLSKPVDLIDLSNNTKFNRLVYRDGIRLYGRSA</sequence>
<dbReference type="AlphaFoldDB" id="X1KQF9"/>
<dbReference type="SUPFAM" id="SSF81301">
    <property type="entry name" value="Nucleotidyltransferase"/>
    <property type="match status" value="1"/>
</dbReference>
<organism evidence="2">
    <name type="scientific">marine sediment metagenome</name>
    <dbReference type="NCBI Taxonomy" id="412755"/>
    <lineage>
        <taxon>unclassified sequences</taxon>
        <taxon>metagenomes</taxon>
        <taxon>ecological metagenomes</taxon>
    </lineage>
</organism>
<gene>
    <name evidence="2" type="ORF">S06H3_12661</name>
</gene>
<feature type="domain" description="Polymerase beta nucleotidyltransferase" evidence="1">
    <location>
        <begin position="10"/>
        <end position="91"/>
    </location>
</feature>